<organism evidence="2 3">
    <name type="scientific">phage Lak_Megaphage_RVC_JS4_GC31</name>
    <dbReference type="NCBI Taxonomy" id="3109228"/>
    <lineage>
        <taxon>Viruses</taxon>
        <taxon>Duplodnaviria</taxon>
        <taxon>Heunggongvirae</taxon>
        <taxon>Uroviricota</taxon>
        <taxon>Caudoviricetes</taxon>
        <taxon>Caudoviricetes code 15 clade</taxon>
    </lineage>
</organism>
<feature type="domain" description="BACON" evidence="1">
    <location>
        <begin position="53"/>
        <end position="113"/>
    </location>
</feature>
<reference evidence="2 3" key="1">
    <citation type="submission" date="2023-11" db="EMBL/GenBank/DDBJ databases">
        <authorList>
            <person name="Cook R."/>
            <person name="Crisci M."/>
            <person name="Pye H."/>
            <person name="Adriaenssens E."/>
            <person name="Santini J."/>
        </authorList>
    </citation>
    <scope>NUCLEOTIDE SEQUENCE [LARGE SCALE GENOMIC DNA]</scope>
    <source>
        <strain evidence="2">Lak_Megaphage_RVC_JS4_GC31</strain>
    </source>
</reference>
<dbReference type="Proteomes" id="UP001349343">
    <property type="component" value="Segment"/>
</dbReference>
<evidence type="ECO:0000259" key="1">
    <source>
        <dbReference type="Pfam" id="PF13004"/>
    </source>
</evidence>
<accession>A0ABZ0Z4M0</accession>
<name>A0ABZ0Z4M0_9CAUD</name>
<keyword evidence="3" id="KW-1185">Reference proteome</keyword>
<dbReference type="InterPro" id="IPR024361">
    <property type="entry name" value="BACON"/>
</dbReference>
<evidence type="ECO:0000313" key="2">
    <source>
        <dbReference type="EMBL" id="WQJ53010.1"/>
    </source>
</evidence>
<protein>
    <recommendedName>
        <fullName evidence="1">BACON domain-containing protein</fullName>
    </recommendedName>
</protein>
<dbReference type="Pfam" id="PF13004">
    <property type="entry name" value="BACON"/>
    <property type="match status" value="1"/>
</dbReference>
<dbReference type="EMBL" id="OR769222">
    <property type="protein sequence ID" value="WQJ53010.1"/>
    <property type="molecule type" value="Genomic_DNA"/>
</dbReference>
<proteinExistence type="predicted"/>
<evidence type="ECO:0000313" key="3">
    <source>
        <dbReference type="Proteomes" id="UP001349343"/>
    </source>
</evidence>
<sequence>MAIKVKEITADVDVSVSSSAVTGISSFNGKQYYASLKRDSDNQYIINPYPSISSNKTWCRPELGDIKVSSDGKSRGKLIKITCDQNTTKADREALVSVKYETNWSQYRIKVKQSAS</sequence>